<keyword evidence="3" id="KW-0934">Plastid</keyword>
<dbReference type="Proteomes" id="UP000655225">
    <property type="component" value="Unassembled WGS sequence"/>
</dbReference>
<dbReference type="PANTHER" id="PTHR46230">
    <property type="match status" value="1"/>
</dbReference>
<dbReference type="Gene3D" id="3.30.300.90">
    <property type="entry name" value="BolA-like"/>
    <property type="match status" value="1"/>
</dbReference>
<dbReference type="InterPro" id="IPR036065">
    <property type="entry name" value="BolA-like_sf"/>
</dbReference>
<keyword evidence="2" id="KW-0150">Chloroplast</keyword>
<organism evidence="7 8">
    <name type="scientific">Tetracentron sinense</name>
    <name type="common">Spur-leaf</name>
    <dbReference type="NCBI Taxonomy" id="13715"/>
    <lineage>
        <taxon>Eukaryota</taxon>
        <taxon>Viridiplantae</taxon>
        <taxon>Streptophyta</taxon>
        <taxon>Embryophyta</taxon>
        <taxon>Tracheophyta</taxon>
        <taxon>Spermatophyta</taxon>
        <taxon>Magnoliopsida</taxon>
        <taxon>Trochodendrales</taxon>
        <taxon>Trochodendraceae</taxon>
        <taxon>Tetracentron</taxon>
    </lineage>
</organism>
<dbReference type="GO" id="GO:0009507">
    <property type="term" value="C:chloroplast"/>
    <property type="evidence" value="ECO:0007669"/>
    <property type="project" value="UniProtKB-SubCell"/>
</dbReference>
<evidence type="ECO:0000313" key="8">
    <source>
        <dbReference type="Proteomes" id="UP000655225"/>
    </source>
</evidence>
<dbReference type="FunFam" id="3.30.300.90:FF:000004">
    <property type="entry name" value="SufE-like protein, chloroplastic"/>
    <property type="match status" value="1"/>
</dbReference>
<comment type="similarity">
    <text evidence="5">Belongs to the BolA/IbaG family.</text>
</comment>
<comment type="caution">
    <text evidence="7">The sequence shown here is derived from an EMBL/GenBank/DDBJ whole genome shotgun (WGS) entry which is preliminary data.</text>
</comment>
<dbReference type="GO" id="GO:0016226">
    <property type="term" value="P:iron-sulfur cluster assembly"/>
    <property type="evidence" value="ECO:0007669"/>
    <property type="project" value="TreeGrafter"/>
</dbReference>
<evidence type="ECO:0000256" key="3">
    <source>
        <dbReference type="ARBA" id="ARBA00022640"/>
    </source>
</evidence>
<dbReference type="SUPFAM" id="SSF82657">
    <property type="entry name" value="BolA-like"/>
    <property type="match status" value="1"/>
</dbReference>
<protein>
    <submittedName>
        <fullName evidence="7">Uncharacterized protein</fullName>
    </submittedName>
</protein>
<keyword evidence="4" id="KW-0809">Transit peptide</keyword>
<comment type="subcellular location">
    <subcellularLocation>
        <location evidence="1">Plastid</location>
        <location evidence="1">Chloroplast</location>
    </subcellularLocation>
</comment>
<evidence type="ECO:0000256" key="4">
    <source>
        <dbReference type="ARBA" id="ARBA00022946"/>
    </source>
</evidence>
<keyword evidence="6" id="KW-0812">Transmembrane</keyword>
<keyword evidence="8" id="KW-1185">Reference proteome</keyword>
<proteinExistence type="inferred from homology"/>
<keyword evidence="6" id="KW-1133">Transmembrane helix</keyword>
<dbReference type="InterPro" id="IPR002634">
    <property type="entry name" value="BolA"/>
</dbReference>
<dbReference type="Pfam" id="PF01722">
    <property type="entry name" value="BolA"/>
    <property type="match status" value="1"/>
</dbReference>
<evidence type="ECO:0000256" key="1">
    <source>
        <dbReference type="ARBA" id="ARBA00004229"/>
    </source>
</evidence>
<evidence type="ECO:0000256" key="5">
    <source>
        <dbReference type="RuleBase" id="RU003860"/>
    </source>
</evidence>
<keyword evidence="6" id="KW-0472">Membrane</keyword>
<dbReference type="OrthoDB" id="411584at2759"/>
<evidence type="ECO:0000256" key="2">
    <source>
        <dbReference type="ARBA" id="ARBA00022528"/>
    </source>
</evidence>
<name>A0A834ZPY7_TETSI</name>
<reference evidence="7 8" key="1">
    <citation type="submission" date="2020-04" db="EMBL/GenBank/DDBJ databases">
        <title>Plant Genome Project.</title>
        <authorList>
            <person name="Zhang R.-G."/>
        </authorList>
    </citation>
    <scope>NUCLEOTIDE SEQUENCE [LARGE SCALE GENOMIC DNA]</scope>
    <source>
        <strain evidence="7">YNK0</strain>
        <tissue evidence="7">Leaf</tissue>
    </source>
</reference>
<sequence>MGSRGANVMLSRANRIKQKLQSALEASVLEVEDVSYQHAGHAAVKDSANETHFNVKIVSSKFDGQNLVKRHRMVYDLLAEELQSGLHALSILAKTPQEAGGILPKPGADVSSRDVAISTYGRFFLDLKEVTDIEVSVDLPLLRLLPLLGKMFWSFSSIESSVVLLFSMTILVNKLKKGTREGVEFQLTSLLPHLGEDQEDLKPQQKTFTALDLSFKNS</sequence>
<evidence type="ECO:0000313" key="7">
    <source>
        <dbReference type="EMBL" id="KAF8407421.1"/>
    </source>
</evidence>
<accession>A0A834ZPY7</accession>
<evidence type="ECO:0000256" key="6">
    <source>
        <dbReference type="SAM" id="Phobius"/>
    </source>
</evidence>
<dbReference type="EMBL" id="JABCRI010000004">
    <property type="protein sequence ID" value="KAF8407421.1"/>
    <property type="molecule type" value="Genomic_DNA"/>
</dbReference>
<dbReference type="AlphaFoldDB" id="A0A834ZPY7"/>
<gene>
    <name evidence="7" type="ORF">HHK36_006553</name>
</gene>
<dbReference type="PANTHER" id="PTHR46230:SF6">
    <property type="entry name" value="PROTEIN BOLA1, CHLOROPLASTIC"/>
    <property type="match status" value="1"/>
</dbReference>
<feature type="transmembrane region" description="Helical" evidence="6">
    <location>
        <begin position="151"/>
        <end position="172"/>
    </location>
</feature>